<organism evidence="2 3">
    <name type="scientific">Lithocarpus litseifolius</name>
    <dbReference type="NCBI Taxonomy" id="425828"/>
    <lineage>
        <taxon>Eukaryota</taxon>
        <taxon>Viridiplantae</taxon>
        <taxon>Streptophyta</taxon>
        <taxon>Embryophyta</taxon>
        <taxon>Tracheophyta</taxon>
        <taxon>Spermatophyta</taxon>
        <taxon>Magnoliopsida</taxon>
        <taxon>eudicotyledons</taxon>
        <taxon>Gunneridae</taxon>
        <taxon>Pentapetalae</taxon>
        <taxon>rosids</taxon>
        <taxon>fabids</taxon>
        <taxon>Fagales</taxon>
        <taxon>Fagaceae</taxon>
        <taxon>Lithocarpus</taxon>
    </lineage>
</organism>
<dbReference type="GO" id="GO:0004523">
    <property type="term" value="F:RNA-DNA hybrid ribonuclease activity"/>
    <property type="evidence" value="ECO:0007669"/>
    <property type="project" value="InterPro"/>
</dbReference>
<name>A0AAW2CXZ6_9ROSI</name>
<keyword evidence="3" id="KW-1185">Reference proteome</keyword>
<dbReference type="EMBL" id="JAZDWU010000005">
    <property type="protein sequence ID" value="KAL0003165.1"/>
    <property type="molecule type" value="Genomic_DNA"/>
</dbReference>
<dbReference type="Proteomes" id="UP001459277">
    <property type="component" value="Unassembled WGS sequence"/>
</dbReference>
<proteinExistence type="predicted"/>
<evidence type="ECO:0000313" key="3">
    <source>
        <dbReference type="Proteomes" id="UP001459277"/>
    </source>
</evidence>
<dbReference type="InterPro" id="IPR002156">
    <property type="entry name" value="RNaseH_domain"/>
</dbReference>
<accession>A0AAW2CXZ6</accession>
<reference evidence="2 3" key="1">
    <citation type="submission" date="2024-01" db="EMBL/GenBank/DDBJ databases">
        <title>A telomere-to-telomere, gap-free genome of sweet tea (Lithocarpus litseifolius).</title>
        <authorList>
            <person name="Zhou J."/>
        </authorList>
    </citation>
    <scope>NUCLEOTIDE SEQUENCE [LARGE SCALE GENOMIC DNA]</scope>
    <source>
        <strain evidence="2">Zhou-2022a</strain>
        <tissue evidence="2">Leaf</tissue>
    </source>
</reference>
<comment type="caution">
    <text evidence="2">The sequence shown here is derived from an EMBL/GenBank/DDBJ whole genome shotgun (WGS) entry which is preliminary data.</text>
</comment>
<sequence>MHQHHLQTKNEYQVELVPKLFSNFNNAIGEKIIYVAVVGRDDSGKLLLAWTEQLDPGNSLLGEAKAAWWAIKCAAMEGYRNIILEGDALNVIDPLKNANYVPRTNLTLQRAMNSDLNARGRGAIEIKENLEYSWSSNEVDQYFQSGGGIDAMATYDMTQQVARNEDRVACTIRMFCWAGLLPTMLGPKYSGSGSWDQSNCNHLGPAYAQATPRFTAI</sequence>
<evidence type="ECO:0000259" key="1">
    <source>
        <dbReference type="Pfam" id="PF13456"/>
    </source>
</evidence>
<dbReference type="AlphaFoldDB" id="A0AAW2CXZ6"/>
<evidence type="ECO:0000313" key="2">
    <source>
        <dbReference type="EMBL" id="KAL0003165.1"/>
    </source>
</evidence>
<dbReference type="GO" id="GO:0003676">
    <property type="term" value="F:nucleic acid binding"/>
    <property type="evidence" value="ECO:0007669"/>
    <property type="project" value="InterPro"/>
</dbReference>
<dbReference type="Pfam" id="PF13456">
    <property type="entry name" value="RVT_3"/>
    <property type="match status" value="1"/>
</dbReference>
<protein>
    <recommendedName>
        <fullName evidence="1">RNase H type-1 domain-containing protein</fullName>
    </recommendedName>
</protein>
<feature type="domain" description="RNase H type-1" evidence="1">
    <location>
        <begin position="35"/>
        <end position="99"/>
    </location>
</feature>
<gene>
    <name evidence="2" type="ORF">SO802_016946</name>
</gene>